<keyword evidence="4 9" id="KW-0694">RNA-binding</keyword>
<dbReference type="GO" id="GO:0006412">
    <property type="term" value="P:translation"/>
    <property type="evidence" value="ECO:0007669"/>
    <property type="project" value="UniProtKB-UniRule"/>
</dbReference>
<dbReference type="Proteomes" id="UP000198528">
    <property type="component" value="Unassembled WGS sequence"/>
</dbReference>
<comment type="function">
    <text evidence="8 9">One of the proteins that surrounds the polypeptide exit tunnel on the outside of the subunit.</text>
</comment>
<keyword evidence="13" id="KW-1185">Reference proteome</keyword>
<dbReference type="Pfam" id="PF17136">
    <property type="entry name" value="ribosomal_L24"/>
    <property type="match status" value="1"/>
</dbReference>
<dbReference type="CDD" id="cd06089">
    <property type="entry name" value="KOW_RPL26"/>
    <property type="match status" value="1"/>
</dbReference>
<accession>A0A1G6JEV0</accession>
<dbReference type="PANTHER" id="PTHR12903">
    <property type="entry name" value="MITOCHONDRIAL RIBOSOMAL PROTEIN L24"/>
    <property type="match status" value="1"/>
</dbReference>
<evidence type="ECO:0000256" key="7">
    <source>
        <dbReference type="ARBA" id="ARBA00035206"/>
    </source>
</evidence>
<evidence type="ECO:0000256" key="8">
    <source>
        <dbReference type="ARBA" id="ARBA00058688"/>
    </source>
</evidence>
<dbReference type="AlphaFoldDB" id="A0A1G6JEV0"/>
<dbReference type="GO" id="GO:0003735">
    <property type="term" value="F:structural constituent of ribosome"/>
    <property type="evidence" value="ECO:0007669"/>
    <property type="project" value="InterPro"/>
</dbReference>
<dbReference type="Pfam" id="PF00467">
    <property type="entry name" value="KOW"/>
    <property type="match status" value="1"/>
</dbReference>
<dbReference type="InterPro" id="IPR057264">
    <property type="entry name" value="Ribosomal_uL24_C"/>
</dbReference>
<dbReference type="GO" id="GO:1990904">
    <property type="term" value="C:ribonucleoprotein complex"/>
    <property type="evidence" value="ECO:0007669"/>
    <property type="project" value="UniProtKB-KW"/>
</dbReference>
<dbReference type="InterPro" id="IPR005825">
    <property type="entry name" value="Ribosomal_uL24_CS"/>
</dbReference>
<comment type="function">
    <text evidence="1 9">One of two assembly initiator proteins, it binds directly to the 5'-end of the 23S rRNA, where it nucleates assembly of the 50S subunit.</text>
</comment>
<evidence type="ECO:0000256" key="2">
    <source>
        <dbReference type="ARBA" id="ARBA00010618"/>
    </source>
</evidence>
<evidence type="ECO:0000256" key="1">
    <source>
        <dbReference type="ARBA" id="ARBA00004072"/>
    </source>
</evidence>
<dbReference type="InterPro" id="IPR003256">
    <property type="entry name" value="Ribosomal_uL24"/>
</dbReference>
<dbReference type="HAMAP" id="MF_01326_B">
    <property type="entry name" value="Ribosomal_uL24_B"/>
    <property type="match status" value="1"/>
</dbReference>
<evidence type="ECO:0000256" key="4">
    <source>
        <dbReference type="ARBA" id="ARBA00022884"/>
    </source>
</evidence>
<dbReference type="GO" id="GO:0005840">
    <property type="term" value="C:ribosome"/>
    <property type="evidence" value="ECO:0007669"/>
    <property type="project" value="UniProtKB-KW"/>
</dbReference>
<evidence type="ECO:0000256" key="9">
    <source>
        <dbReference type="HAMAP-Rule" id="MF_01326"/>
    </source>
</evidence>
<keyword evidence="6 9" id="KW-0687">Ribonucleoprotein</keyword>
<keyword evidence="5 9" id="KW-0689">Ribosomal protein</keyword>
<dbReference type="GO" id="GO:0019843">
    <property type="term" value="F:rRNA binding"/>
    <property type="evidence" value="ECO:0007669"/>
    <property type="project" value="UniProtKB-UniRule"/>
</dbReference>
<dbReference type="NCBIfam" id="TIGR01079">
    <property type="entry name" value="rplX_bact"/>
    <property type="match status" value="1"/>
</dbReference>
<evidence type="ECO:0000256" key="10">
    <source>
        <dbReference type="RuleBase" id="RU003477"/>
    </source>
</evidence>
<sequence length="104" mass="10970">MAKMNVKKGDQVEVLSGKDKGKRGEVIVALPSEGKVVVRGVAVVKKAQRPTQANQQGGIVEKEAAIDVSNVALVCPTCGKATRVGHAEEDGKKVRVCKKCGVKF</sequence>
<organism evidence="12 13">
    <name type="scientific">Parafannyhessea umbonata</name>
    <dbReference type="NCBI Taxonomy" id="604330"/>
    <lineage>
        <taxon>Bacteria</taxon>
        <taxon>Bacillati</taxon>
        <taxon>Actinomycetota</taxon>
        <taxon>Coriobacteriia</taxon>
        <taxon>Coriobacteriales</taxon>
        <taxon>Atopobiaceae</taxon>
        <taxon>Parafannyhessea</taxon>
    </lineage>
</organism>
<protein>
    <recommendedName>
        <fullName evidence="7 9">Large ribosomal subunit protein uL24</fullName>
    </recommendedName>
</protein>
<dbReference type="SMART" id="SM00739">
    <property type="entry name" value="KOW"/>
    <property type="match status" value="1"/>
</dbReference>
<dbReference type="RefSeq" id="WP_090845539.1">
    <property type="nucleotide sequence ID" value="NZ_FMZL01000004.1"/>
</dbReference>
<dbReference type="InterPro" id="IPR041988">
    <property type="entry name" value="Ribosomal_uL24_KOW"/>
</dbReference>
<dbReference type="FunFam" id="2.30.30.30:FF:000004">
    <property type="entry name" value="50S ribosomal protein L24"/>
    <property type="match status" value="1"/>
</dbReference>
<evidence type="ECO:0000256" key="5">
    <source>
        <dbReference type="ARBA" id="ARBA00022980"/>
    </source>
</evidence>
<evidence type="ECO:0000313" key="12">
    <source>
        <dbReference type="EMBL" id="SDC17177.1"/>
    </source>
</evidence>
<dbReference type="Gene3D" id="2.30.30.30">
    <property type="match status" value="1"/>
</dbReference>
<proteinExistence type="inferred from homology"/>
<evidence type="ECO:0000313" key="13">
    <source>
        <dbReference type="Proteomes" id="UP000198528"/>
    </source>
</evidence>
<feature type="domain" description="KOW" evidence="11">
    <location>
        <begin position="5"/>
        <end position="32"/>
    </location>
</feature>
<evidence type="ECO:0000256" key="6">
    <source>
        <dbReference type="ARBA" id="ARBA00023274"/>
    </source>
</evidence>
<name>A0A1G6JEV0_9ACTN</name>
<reference evidence="13" key="1">
    <citation type="submission" date="2016-10" db="EMBL/GenBank/DDBJ databases">
        <authorList>
            <person name="Varghese N."/>
            <person name="Submissions S."/>
        </authorList>
    </citation>
    <scope>NUCLEOTIDE SEQUENCE [LARGE SCALE GENOMIC DNA]</scope>
    <source>
        <strain evidence="13">DSM 22619</strain>
    </source>
</reference>
<evidence type="ECO:0000256" key="3">
    <source>
        <dbReference type="ARBA" id="ARBA00022730"/>
    </source>
</evidence>
<comment type="subunit">
    <text evidence="9">Part of the 50S ribosomal subunit.</text>
</comment>
<dbReference type="EMBL" id="FMZL01000004">
    <property type="protein sequence ID" value="SDC17177.1"/>
    <property type="molecule type" value="Genomic_DNA"/>
</dbReference>
<dbReference type="InterPro" id="IPR008991">
    <property type="entry name" value="Translation_prot_SH3-like_sf"/>
</dbReference>
<dbReference type="InterPro" id="IPR005824">
    <property type="entry name" value="KOW"/>
</dbReference>
<comment type="similarity">
    <text evidence="2 9 10">Belongs to the universal ribosomal protein uL24 family.</text>
</comment>
<keyword evidence="3 9" id="KW-0699">rRNA-binding</keyword>
<dbReference type="PROSITE" id="PS01108">
    <property type="entry name" value="RIBOSOMAL_L24"/>
    <property type="match status" value="1"/>
</dbReference>
<dbReference type="SUPFAM" id="SSF50104">
    <property type="entry name" value="Translation proteins SH3-like domain"/>
    <property type="match status" value="1"/>
</dbReference>
<dbReference type="InterPro" id="IPR014722">
    <property type="entry name" value="Rib_uL2_dom2"/>
</dbReference>
<evidence type="ECO:0000259" key="11">
    <source>
        <dbReference type="SMART" id="SM00739"/>
    </source>
</evidence>
<gene>
    <name evidence="9" type="primary">rplX</name>
    <name evidence="12" type="ORF">SAMN04487824_104112</name>
</gene>
<dbReference type="STRING" id="604330.SAMN04489857_1740"/>